<dbReference type="EMBL" id="WBUI01000035">
    <property type="protein sequence ID" value="KAB2929202.1"/>
    <property type="molecule type" value="Genomic_DNA"/>
</dbReference>
<feature type="domain" description="RCK C-terminal" evidence="2">
    <location>
        <begin position="138"/>
        <end position="223"/>
    </location>
</feature>
<proteinExistence type="predicted"/>
<dbReference type="PANTHER" id="PTHR43833">
    <property type="entry name" value="POTASSIUM CHANNEL PROTEIN 2-RELATED-RELATED"/>
    <property type="match status" value="1"/>
</dbReference>
<dbReference type="SUPFAM" id="SSF116726">
    <property type="entry name" value="TrkA C-terminal domain-like"/>
    <property type="match status" value="1"/>
</dbReference>
<feature type="domain" description="RCK N-terminal" evidence="1">
    <location>
        <begin position="3"/>
        <end position="121"/>
    </location>
</feature>
<dbReference type="InterPro" id="IPR050721">
    <property type="entry name" value="Trk_Ktr_HKT_K-transport"/>
</dbReference>
<dbReference type="InterPro" id="IPR006037">
    <property type="entry name" value="RCK_C"/>
</dbReference>
<organism evidence="3 4">
    <name type="scientific">Leptonema illini</name>
    <dbReference type="NCBI Taxonomy" id="183"/>
    <lineage>
        <taxon>Bacteria</taxon>
        <taxon>Pseudomonadati</taxon>
        <taxon>Spirochaetota</taxon>
        <taxon>Spirochaetia</taxon>
        <taxon>Leptospirales</taxon>
        <taxon>Leptospiraceae</taxon>
        <taxon>Leptonema</taxon>
    </lineage>
</organism>
<gene>
    <name evidence="3" type="ORF">F9K24_20520</name>
</gene>
<sequence length="223" mass="25168">MLRKKICVIGIGDFGRAVVSRLYEEGHEVTAIDKDLDTIEEIKDECTHAVCLDSTDEKALVAQSIDEMDVIILASAESFETLVVTTDILKRHCRGEIIVRYRTGMQRKVLTMIGVKNLFNPEKAAAENMAEQLSHQSIRRSMILSDEYRLVEAVAPRVYEAQPLLRTNIKKEYNLNIVTIKRQEKGKETILGIPDGDTIIHEGDILVLFGTLDDIEKFLNDHG</sequence>
<dbReference type="SUPFAM" id="SSF51735">
    <property type="entry name" value="NAD(P)-binding Rossmann-fold domains"/>
    <property type="match status" value="1"/>
</dbReference>
<dbReference type="Gene3D" id="3.40.50.720">
    <property type="entry name" value="NAD(P)-binding Rossmann-like Domain"/>
    <property type="match status" value="1"/>
</dbReference>
<dbReference type="PROSITE" id="PS51202">
    <property type="entry name" value="RCK_C"/>
    <property type="match status" value="1"/>
</dbReference>
<dbReference type="Pfam" id="PF02080">
    <property type="entry name" value="TrkA_C"/>
    <property type="match status" value="1"/>
</dbReference>
<dbReference type="PANTHER" id="PTHR43833:SF7">
    <property type="entry name" value="KTR SYSTEM POTASSIUM UPTAKE PROTEIN C"/>
    <property type="match status" value="1"/>
</dbReference>
<evidence type="ECO:0000259" key="1">
    <source>
        <dbReference type="PROSITE" id="PS51201"/>
    </source>
</evidence>
<dbReference type="AlphaFoldDB" id="A0A833GXL0"/>
<dbReference type="Pfam" id="PF02254">
    <property type="entry name" value="TrkA_N"/>
    <property type="match status" value="1"/>
</dbReference>
<dbReference type="GO" id="GO:0006813">
    <property type="term" value="P:potassium ion transport"/>
    <property type="evidence" value="ECO:0007669"/>
    <property type="project" value="InterPro"/>
</dbReference>
<name>A0A833GXL0_9LEPT</name>
<accession>A0A833GXL0</accession>
<dbReference type="InterPro" id="IPR003148">
    <property type="entry name" value="RCK_N"/>
</dbReference>
<dbReference type="PROSITE" id="PS51201">
    <property type="entry name" value="RCK_N"/>
    <property type="match status" value="1"/>
</dbReference>
<evidence type="ECO:0000259" key="2">
    <source>
        <dbReference type="PROSITE" id="PS51202"/>
    </source>
</evidence>
<reference evidence="3 4" key="1">
    <citation type="submission" date="2019-10" db="EMBL/GenBank/DDBJ databases">
        <title>Extracellular Electron Transfer in a Candidatus Methanoperedens spp. Enrichment Culture.</title>
        <authorList>
            <person name="Berger S."/>
            <person name="Rangel Shaw D."/>
            <person name="Berben T."/>
            <person name="In 'T Zandt M."/>
            <person name="Frank J."/>
            <person name="Reimann J."/>
            <person name="Jetten M.S.M."/>
            <person name="Welte C.U."/>
        </authorList>
    </citation>
    <scope>NUCLEOTIDE SEQUENCE [LARGE SCALE GENOMIC DNA]</scope>
    <source>
        <strain evidence="3">SB12</strain>
    </source>
</reference>
<dbReference type="Proteomes" id="UP000460298">
    <property type="component" value="Unassembled WGS sequence"/>
</dbReference>
<dbReference type="InterPro" id="IPR036721">
    <property type="entry name" value="RCK_C_sf"/>
</dbReference>
<evidence type="ECO:0000313" key="4">
    <source>
        <dbReference type="Proteomes" id="UP000460298"/>
    </source>
</evidence>
<dbReference type="Gene3D" id="3.30.70.1450">
    <property type="entry name" value="Regulator of K+ conductance, C-terminal domain"/>
    <property type="match status" value="1"/>
</dbReference>
<dbReference type="InterPro" id="IPR036291">
    <property type="entry name" value="NAD(P)-bd_dom_sf"/>
</dbReference>
<evidence type="ECO:0000313" key="3">
    <source>
        <dbReference type="EMBL" id="KAB2929202.1"/>
    </source>
</evidence>
<protein>
    <submittedName>
        <fullName evidence="3">TrkA family potassium uptake protein</fullName>
    </submittedName>
</protein>
<comment type="caution">
    <text evidence="3">The sequence shown here is derived from an EMBL/GenBank/DDBJ whole genome shotgun (WGS) entry which is preliminary data.</text>
</comment>
<dbReference type="GO" id="GO:0008324">
    <property type="term" value="F:monoatomic cation transmembrane transporter activity"/>
    <property type="evidence" value="ECO:0007669"/>
    <property type="project" value="InterPro"/>
</dbReference>